<dbReference type="Proteomes" id="UP001500943">
    <property type="component" value="Unassembled WGS sequence"/>
</dbReference>
<evidence type="ECO:0000313" key="5">
    <source>
        <dbReference type="Proteomes" id="UP001500943"/>
    </source>
</evidence>
<accession>A0ABP4G128</accession>
<evidence type="ECO:0000313" key="4">
    <source>
        <dbReference type="EMBL" id="GAA1207325.1"/>
    </source>
</evidence>
<organism evidence="4 5">
    <name type="scientific">Rhodoglobus aureus</name>
    <dbReference type="NCBI Taxonomy" id="191497"/>
    <lineage>
        <taxon>Bacteria</taxon>
        <taxon>Bacillati</taxon>
        <taxon>Actinomycetota</taxon>
        <taxon>Actinomycetes</taxon>
        <taxon>Micrococcales</taxon>
        <taxon>Microbacteriaceae</taxon>
        <taxon>Rhodoglobus</taxon>
    </lineage>
</organism>
<reference evidence="5" key="1">
    <citation type="journal article" date="2019" name="Int. J. Syst. Evol. Microbiol.">
        <title>The Global Catalogue of Microorganisms (GCM) 10K type strain sequencing project: providing services to taxonomists for standard genome sequencing and annotation.</title>
        <authorList>
            <consortium name="The Broad Institute Genomics Platform"/>
            <consortium name="The Broad Institute Genome Sequencing Center for Infectious Disease"/>
            <person name="Wu L."/>
            <person name="Ma J."/>
        </authorList>
    </citation>
    <scope>NUCLEOTIDE SEQUENCE [LARGE SCALE GENOMIC DNA]</scope>
    <source>
        <strain evidence="5">JCM 12762</strain>
    </source>
</reference>
<name>A0ABP4G128_9MICO</name>
<dbReference type="Gene3D" id="3.30.70.60">
    <property type="match status" value="1"/>
</dbReference>
<keyword evidence="3" id="KW-1133">Transmembrane helix</keyword>
<evidence type="ECO:0008006" key="6">
    <source>
        <dbReference type="Google" id="ProtNLM"/>
    </source>
</evidence>
<sequence length="217" mass="23169">MNNRLWMIIAGVIGVAIFALGWFIGVAPKIDEMNAAGEQRTAVETQNQLHEARLAQLKEEFEQLDSFKLELKSAQALLPPGDELSSFLGELHRLEASSGVVLTEFGAGDGQAYIAAPSSGTTNPLVTDQNFIAIPINLSVTGSRAQVIEFLSDLQFGTRLFLVTTLTVAEDDQVSEDGQESESYNGDISGLVYVLVDPSAPPPSPTPAEPVDAEPAP</sequence>
<dbReference type="RefSeq" id="WP_343922568.1">
    <property type="nucleotide sequence ID" value="NZ_BAAAKW010000008.1"/>
</dbReference>
<dbReference type="Pfam" id="PF04350">
    <property type="entry name" value="PilO"/>
    <property type="match status" value="1"/>
</dbReference>
<evidence type="ECO:0000256" key="3">
    <source>
        <dbReference type="SAM" id="Phobius"/>
    </source>
</evidence>
<proteinExistence type="predicted"/>
<gene>
    <name evidence="4" type="ORF">GCM10009655_03020</name>
</gene>
<feature type="coiled-coil region" evidence="1">
    <location>
        <begin position="40"/>
        <end position="77"/>
    </location>
</feature>
<keyword evidence="1" id="KW-0175">Coiled coil</keyword>
<comment type="caution">
    <text evidence="4">The sequence shown here is derived from an EMBL/GenBank/DDBJ whole genome shotgun (WGS) entry which is preliminary data.</text>
</comment>
<keyword evidence="3" id="KW-0472">Membrane</keyword>
<dbReference type="PANTHER" id="PTHR39555:SF1">
    <property type="entry name" value="TYPE IV PILUS INNER MEMBRANE COMPONENT PILO"/>
    <property type="match status" value="1"/>
</dbReference>
<dbReference type="EMBL" id="BAAAKW010000008">
    <property type="protein sequence ID" value="GAA1207325.1"/>
    <property type="molecule type" value="Genomic_DNA"/>
</dbReference>
<evidence type="ECO:0000256" key="2">
    <source>
        <dbReference type="SAM" id="MobiDB-lite"/>
    </source>
</evidence>
<feature type="region of interest" description="Disordered" evidence="2">
    <location>
        <begin position="195"/>
        <end position="217"/>
    </location>
</feature>
<dbReference type="InterPro" id="IPR007445">
    <property type="entry name" value="PilO"/>
</dbReference>
<dbReference type="PANTHER" id="PTHR39555">
    <property type="entry name" value="FIMBRIAL ASSEMBLY PROTEIN PILO-LIKE PROTEIN-RELATED"/>
    <property type="match status" value="1"/>
</dbReference>
<evidence type="ECO:0000256" key="1">
    <source>
        <dbReference type="SAM" id="Coils"/>
    </source>
</evidence>
<keyword evidence="3" id="KW-0812">Transmembrane</keyword>
<keyword evidence="5" id="KW-1185">Reference proteome</keyword>
<protein>
    <recommendedName>
        <fullName evidence="6">Pilus assembly protein PilO</fullName>
    </recommendedName>
</protein>
<dbReference type="InterPro" id="IPR014717">
    <property type="entry name" value="Transl_elong_EF1B/ribsomal_bS6"/>
</dbReference>
<feature type="transmembrane region" description="Helical" evidence="3">
    <location>
        <begin position="6"/>
        <end position="24"/>
    </location>
</feature>
<feature type="compositionally biased region" description="Pro residues" evidence="2">
    <location>
        <begin position="199"/>
        <end position="208"/>
    </location>
</feature>